<evidence type="ECO:0008006" key="5">
    <source>
        <dbReference type="Google" id="ProtNLM"/>
    </source>
</evidence>
<dbReference type="AlphaFoldDB" id="A0A1Y2FKV7"/>
<proteinExistence type="predicted"/>
<keyword evidence="4" id="KW-1185">Reference proteome</keyword>
<feature type="transmembrane region" description="Helical" evidence="1">
    <location>
        <begin position="256"/>
        <end position="275"/>
    </location>
</feature>
<accession>A0A1Y2FKV7</accession>
<comment type="caution">
    <text evidence="3">The sequence shown here is derived from an EMBL/GenBank/DDBJ whole genome shotgun (WGS) entry which is preliminary data.</text>
</comment>
<protein>
    <recommendedName>
        <fullName evidence="5">Autophagy-related protein 27</fullName>
    </recommendedName>
</protein>
<gene>
    <name evidence="3" type="ORF">LY90DRAFT_663612</name>
</gene>
<evidence type="ECO:0000313" key="3">
    <source>
        <dbReference type="EMBL" id="ORY84598.1"/>
    </source>
</evidence>
<organism evidence="3 4">
    <name type="scientific">Neocallimastix californiae</name>
    <dbReference type="NCBI Taxonomy" id="1754190"/>
    <lineage>
        <taxon>Eukaryota</taxon>
        <taxon>Fungi</taxon>
        <taxon>Fungi incertae sedis</taxon>
        <taxon>Chytridiomycota</taxon>
        <taxon>Chytridiomycota incertae sedis</taxon>
        <taxon>Neocallimastigomycetes</taxon>
        <taxon>Neocallimastigales</taxon>
        <taxon>Neocallimastigaceae</taxon>
        <taxon>Neocallimastix</taxon>
    </lineage>
</organism>
<feature type="chain" id="PRO_5012711448" description="Autophagy-related protein 27" evidence="2">
    <location>
        <begin position="21"/>
        <end position="276"/>
    </location>
</feature>
<evidence type="ECO:0000256" key="1">
    <source>
        <dbReference type="SAM" id="Phobius"/>
    </source>
</evidence>
<reference evidence="3 4" key="1">
    <citation type="submission" date="2016-08" db="EMBL/GenBank/DDBJ databases">
        <title>A Parts List for Fungal Cellulosomes Revealed by Comparative Genomics.</title>
        <authorList>
            <consortium name="DOE Joint Genome Institute"/>
            <person name="Haitjema C.H."/>
            <person name="Gilmore S.P."/>
            <person name="Henske J.K."/>
            <person name="Solomon K.V."/>
            <person name="De Groot R."/>
            <person name="Kuo A."/>
            <person name="Mondo S.J."/>
            <person name="Salamov A.A."/>
            <person name="Labutti K."/>
            <person name="Zhao Z."/>
            <person name="Chiniquy J."/>
            <person name="Barry K."/>
            <person name="Brewer H.M."/>
            <person name="Purvine S.O."/>
            <person name="Wright A.T."/>
            <person name="Boxma B."/>
            <person name="Van Alen T."/>
            <person name="Hackstein J.H."/>
            <person name="Baker S.E."/>
            <person name="Grigoriev I.V."/>
            <person name="O'Malley M.A."/>
        </authorList>
    </citation>
    <scope>NUCLEOTIDE SEQUENCE [LARGE SCALE GENOMIC DNA]</scope>
    <source>
        <strain evidence="3 4">G1</strain>
    </source>
</reference>
<keyword evidence="2" id="KW-0732">Signal</keyword>
<feature type="signal peptide" evidence="2">
    <location>
        <begin position="1"/>
        <end position="20"/>
    </location>
</feature>
<name>A0A1Y2FKV7_9FUNG</name>
<keyword evidence="1" id="KW-0812">Transmembrane</keyword>
<dbReference type="EMBL" id="MCOG01000005">
    <property type="protein sequence ID" value="ORY84598.1"/>
    <property type="molecule type" value="Genomic_DNA"/>
</dbReference>
<sequence length="276" mass="31859">MNIYIQTVIYILTILQLTSSSNVNLNEENWLECAVVGETSSINGLYESFKRPFLKTVGNFGNKFIEQSSTKYIFNPIFCECYSENGNCRVAFEGTSFEDNIPNRNLNLIAEFEMTNSLKNTTFTDIYNDIKIKESCKNFKQDINNDKIYFGNTYEKENSEVIQGGLFYNSIEEMIKENITFPLFFEPKNNCNERLAIGKFRISNVKECKVDINPSNEIEVSYNREGFNKTEVNCDWGVRRKIEAKKEESSNRSSKLYSNIAISLGFSFITIILSLY</sequence>
<evidence type="ECO:0000313" key="4">
    <source>
        <dbReference type="Proteomes" id="UP000193920"/>
    </source>
</evidence>
<keyword evidence="1" id="KW-0472">Membrane</keyword>
<dbReference type="Proteomes" id="UP000193920">
    <property type="component" value="Unassembled WGS sequence"/>
</dbReference>
<evidence type="ECO:0000256" key="2">
    <source>
        <dbReference type="SAM" id="SignalP"/>
    </source>
</evidence>
<keyword evidence="1" id="KW-1133">Transmembrane helix</keyword>